<dbReference type="Pfam" id="PF16751">
    <property type="entry name" value="RsdA_SigD_bd"/>
    <property type="match status" value="1"/>
</dbReference>
<keyword evidence="2" id="KW-0472">Membrane</keyword>
<dbReference type="AlphaFoldDB" id="A0A2G5PC52"/>
<feature type="compositionally biased region" description="Polar residues" evidence="1">
    <location>
        <begin position="197"/>
        <end position="208"/>
    </location>
</feature>
<dbReference type="Gene3D" id="6.10.250.1300">
    <property type="match status" value="1"/>
</dbReference>
<proteinExistence type="predicted"/>
<dbReference type="STRING" id="85968.GCA_900073015_01282"/>
<protein>
    <recommendedName>
        <fullName evidence="3">Anti-sigma-D factor RsdA sigma factor binding region domain-containing protein</fullName>
    </recommendedName>
</protein>
<dbReference type="InterPro" id="IPR031928">
    <property type="entry name" value="RsdA_SigD-bd"/>
</dbReference>
<feature type="domain" description="Anti-sigma-D factor RsdA sigma factor binding region" evidence="3">
    <location>
        <begin position="8"/>
        <end position="50"/>
    </location>
</feature>
<evidence type="ECO:0000259" key="3">
    <source>
        <dbReference type="Pfam" id="PF16751"/>
    </source>
</evidence>
<organism evidence="4 5">
    <name type="scientific">Mycolicibacterium brumae</name>
    <dbReference type="NCBI Taxonomy" id="85968"/>
    <lineage>
        <taxon>Bacteria</taxon>
        <taxon>Bacillati</taxon>
        <taxon>Actinomycetota</taxon>
        <taxon>Actinomycetes</taxon>
        <taxon>Mycobacteriales</taxon>
        <taxon>Mycobacteriaceae</taxon>
        <taxon>Mycolicibacterium</taxon>
    </lineage>
</organism>
<keyword evidence="2" id="KW-1133">Transmembrane helix</keyword>
<evidence type="ECO:0000256" key="1">
    <source>
        <dbReference type="SAM" id="MobiDB-lite"/>
    </source>
</evidence>
<dbReference type="OrthoDB" id="4762520at2"/>
<name>A0A2G5PC52_9MYCO</name>
<evidence type="ECO:0000313" key="5">
    <source>
        <dbReference type="Proteomes" id="UP000230551"/>
    </source>
</evidence>
<reference evidence="4 5" key="1">
    <citation type="journal article" date="2017" name="Infect. Genet. Evol.">
        <title>The new phylogeny of the genus Mycobacterium: The old and the news.</title>
        <authorList>
            <person name="Tortoli E."/>
            <person name="Fedrizzi T."/>
            <person name="Meehan C.J."/>
            <person name="Trovato A."/>
            <person name="Grottola A."/>
            <person name="Giacobazzi E."/>
            <person name="Serpini G.F."/>
            <person name="Tagliazucchi S."/>
            <person name="Fabio A."/>
            <person name="Bettua C."/>
            <person name="Bertorelli R."/>
            <person name="Frascaro F."/>
            <person name="De Sanctis V."/>
            <person name="Pecorari M."/>
            <person name="Jousson O."/>
            <person name="Segata N."/>
            <person name="Cirillo D.M."/>
        </authorList>
    </citation>
    <scope>NUCLEOTIDE SEQUENCE [LARGE SCALE GENOMIC DNA]</scope>
    <source>
        <strain evidence="4 5">CIP1034565</strain>
    </source>
</reference>
<keyword evidence="2" id="KW-0812">Transmembrane</keyword>
<evidence type="ECO:0000256" key="2">
    <source>
        <dbReference type="SAM" id="Phobius"/>
    </source>
</evidence>
<accession>A0A2G5PC52</accession>
<sequence>MAMPEPESLDDIARTDGLLDALAAERRIVANDAADIELINLLSGWRDDVRLHSHDDVVTESEAVAALREGLAQQNRQKPRHGLRLVGSLAAAMMVLGGFGAVIHGAGPGDSLYGLRSAIFGEAQSVRDDKVALAAQTEMAQVRQLIDDGQWEQAQEKLEVLSTQVASVGDQTVKQDLQQEWDQLSVKVENRDPQATVAPTSSTEVLSDTTTSETSASETSATESSTTETSPSETSATEPSSTEPSSTETSSTETSPSETTEPTSAEPTTTQPSSTQPSATTTVESSAAATSTAAPTSSAHVTSTVAATSSQERAVVEPAAPEDAAEQAPAEEVVPSEVVETPGAEPTDAQG</sequence>
<feature type="region of interest" description="Disordered" evidence="1">
    <location>
        <begin position="188"/>
        <end position="351"/>
    </location>
</feature>
<evidence type="ECO:0000313" key="4">
    <source>
        <dbReference type="EMBL" id="PIB75603.1"/>
    </source>
</evidence>
<feature type="compositionally biased region" description="Low complexity" evidence="1">
    <location>
        <begin position="209"/>
        <end position="340"/>
    </location>
</feature>
<dbReference type="Proteomes" id="UP000230551">
    <property type="component" value="Unassembled WGS sequence"/>
</dbReference>
<keyword evidence="5" id="KW-1185">Reference proteome</keyword>
<gene>
    <name evidence="4" type="ORF">CQY22_009315</name>
</gene>
<dbReference type="EMBL" id="PDCN02000009">
    <property type="protein sequence ID" value="PIB75603.1"/>
    <property type="molecule type" value="Genomic_DNA"/>
</dbReference>
<feature type="transmembrane region" description="Helical" evidence="2">
    <location>
        <begin position="85"/>
        <end position="107"/>
    </location>
</feature>
<comment type="caution">
    <text evidence="4">The sequence shown here is derived from an EMBL/GenBank/DDBJ whole genome shotgun (WGS) entry which is preliminary data.</text>
</comment>